<dbReference type="PROSITE" id="PS51462">
    <property type="entry name" value="NUDIX"/>
    <property type="match status" value="1"/>
</dbReference>
<dbReference type="InterPro" id="IPR015797">
    <property type="entry name" value="NUDIX_hydrolase-like_dom_sf"/>
</dbReference>
<dbReference type="InterPro" id="IPR000086">
    <property type="entry name" value="NUDIX_hydrolase_dom"/>
</dbReference>
<protein>
    <recommendedName>
        <fullName evidence="3">Nudix hydrolase domain-containing protein</fullName>
    </recommendedName>
</protein>
<evidence type="ECO:0000256" key="1">
    <source>
        <dbReference type="ARBA" id="ARBA00001946"/>
    </source>
</evidence>
<evidence type="ECO:0000259" key="3">
    <source>
        <dbReference type="PROSITE" id="PS51462"/>
    </source>
</evidence>
<gene>
    <name evidence="4" type="ORF">SADUNF_Sadunf03G0086600</name>
</gene>
<reference evidence="4 5" key="1">
    <citation type="submission" date="2020-10" db="EMBL/GenBank/DDBJ databases">
        <title>Plant Genome Project.</title>
        <authorList>
            <person name="Zhang R.-G."/>
        </authorList>
    </citation>
    <scope>NUCLEOTIDE SEQUENCE [LARGE SCALE GENOMIC DNA]</scope>
    <source>
        <strain evidence="4">FAFU-HL-1</strain>
        <tissue evidence="4">Leaf</tissue>
    </source>
</reference>
<dbReference type="SUPFAM" id="SSF55811">
    <property type="entry name" value="Nudix"/>
    <property type="match status" value="1"/>
</dbReference>
<evidence type="ECO:0000256" key="2">
    <source>
        <dbReference type="ARBA" id="ARBA00022801"/>
    </source>
</evidence>
<dbReference type="GO" id="GO:0080042">
    <property type="term" value="F:ADP-glucose pyrophosphohydrolase activity"/>
    <property type="evidence" value="ECO:0007669"/>
    <property type="project" value="TreeGrafter"/>
</dbReference>
<comment type="caution">
    <text evidence="4">The sequence shown here is derived from an EMBL/GenBank/DDBJ whole genome shotgun (WGS) entry which is preliminary data.</text>
</comment>
<dbReference type="GO" id="GO:0006753">
    <property type="term" value="P:nucleoside phosphate metabolic process"/>
    <property type="evidence" value="ECO:0007669"/>
    <property type="project" value="TreeGrafter"/>
</dbReference>
<dbReference type="Proteomes" id="UP000657918">
    <property type="component" value="Unassembled WGS sequence"/>
</dbReference>
<dbReference type="GO" id="GO:0019693">
    <property type="term" value="P:ribose phosphate metabolic process"/>
    <property type="evidence" value="ECO:0007669"/>
    <property type="project" value="TreeGrafter"/>
</dbReference>
<dbReference type="AlphaFoldDB" id="A0A835KGW1"/>
<evidence type="ECO:0000313" key="4">
    <source>
        <dbReference type="EMBL" id="KAF9685751.1"/>
    </source>
</evidence>
<dbReference type="FunFam" id="3.90.79.10:FF:000050">
    <property type="entry name" value="Nudix hydrolase 14 chloroplastic"/>
    <property type="match status" value="1"/>
</dbReference>
<dbReference type="PANTHER" id="PTHR11839:SF18">
    <property type="entry name" value="NUDIX HYDROLASE DOMAIN-CONTAINING PROTEIN"/>
    <property type="match status" value="1"/>
</dbReference>
<keyword evidence="5" id="KW-1185">Reference proteome</keyword>
<name>A0A835KGW1_9ROSI</name>
<sequence>MSLLRVPKSLLLGSPLSASILNQIRRKKRPFCCNMSCESSQPLTHSLTLPTQLDQPIQIVAAPGVSDSQFRTAIESSLFKQWLKNLESENGILAAGSFLLKQVLVQGVDMFGQRMGFLKFKADIFSKETGVKIPGVVFARGPAVTVLILLDSEGETYAVLTEQVRVPTGRLVLELPAGMLDADKGDFVGTAVREVEEETGIHLTLGDMVDLTAFLDPSTGGRVFPSPISFNVDNHHAMTGQAQGGCDEEISVFLYRGCVGKEIITQLEGKETGLREAGEQIKVHVVPYKKLWRITADAKVLMAIALYEMAKGSGLLPLKT</sequence>
<dbReference type="GO" id="GO:0080041">
    <property type="term" value="F:ADP-ribose pyrophosphohydrolase activity"/>
    <property type="evidence" value="ECO:0007669"/>
    <property type="project" value="TreeGrafter"/>
</dbReference>
<accession>A0A835KGW1</accession>
<dbReference type="Gene3D" id="3.90.79.10">
    <property type="entry name" value="Nucleoside Triphosphate Pyrophosphohydrolase"/>
    <property type="match status" value="1"/>
</dbReference>
<dbReference type="Pfam" id="PF00293">
    <property type="entry name" value="NUDIX"/>
    <property type="match status" value="1"/>
</dbReference>
<proteinExistence type="predicted"/>
<dbReference type="OrthoDB" id="10249920at2759"/>
<comment type="cofactor">
    <cofactor evidence="1">
        <name>Mg(2+)</name>
        <dbReference type="ChEBI" id="CHEBI:18420"/>
    </cofactor>
</comment>
<dbReference type="CDD" id="cd03424">
    <property type="entry name" value="NUDIX_ADPRase_Nudt5_UGPPase_Nudt14"/>
    <property type="match status" value="1"/>
</dbReference>
<feature type="domain" description="Nudix hydrolase" evidence="3">
    <location>
        <begin position="139"/>
        <end position="308"/>
    </location>
</feature>
<keyword evidence="2" id="KW-0378">Hydrolase</keyword>
<evidence type="ECO:0000313" key="5">
    <source>
        <dbReference type="Proteomes" id="UP000657918"/>
    </source>
</evidence>
<dbReference type="EMBL" id="JADGMS010000003">
    <property type="protein sequence ID" value="KAF9685751.1"/>
    <property type="molecule type" value="Genomic_DNA"/>
</dbReference>
<dbReference type="PANTHER" id="PTHR11839">
    <property type="entry name" value="UDP/ADP-SUGAR PYROPHOSPHATASE"/>
    <property type="match status" value="1"/>
</dbReference>
<organism evidence="4 5">
    <name type="scientific">Salix dunnii</name>
    <dbReference type="NCBI Taxonomy" id="1413687"/>
    <lineage>
        <taxon>Eukaryota</taxon>
        <taxon>Viridiplantae</taxon>
        <taxon>Streptophyta</taxon>
        <taxon>Embryophyta</taxon>
        <taxon>Tracheophyta</taxon>
        <taxon>Spermatophyta</taxon>
        <taxon>Magnoliopsida</taxon>
        <taxon>eudicotyledons</taxon>
        <taxon>Gunneridae</taxon>
        <taxon>Pentapetalae</taxon>
        <taxon>rosids</taxon>
        <taxon>fabids</taxon>
        <taxon>Malpighiales</taxon>
        <taxon>Salicaceae</taxon>
        <taxon>Saliceae</taxon>
        <taxon>Salix</taxon>
    </lineage>
</organism>